<feature type="transmembrane region" description="Helical" evidence="1">
    <location>
        <begin position="68"/>
        <end position="89"/>
    </location>
</feature>
<proteinExistence type="predicted"/>
<accession>A0A366DVB4</accession>
<comment type="caution">
    <text evidence="2">The sequence shown here is derived from an EMBL/GenBank/DDBJ whole genome shotgun (WGS) entry which is preliminary data.</text>
</comment>
<organism evidence="2 3">
    <name type="scientific">Paraliobacillus ryukyuensis</name>
    <dbReference type="NCBI Taxonomy" id="200904"/>
    <lineage>
        <taxon>Bacteria</taxon>
        <taxon>Bacillati</taxon>
        <taxon>Bacillota</taxon>
        <taxon>Bacilli</taxon>
        <taxon>Bacillales</taxon>
        <taxon>Bacillaceae</taxon>
        <taxon>Paraliobacillus</taxon>
    </lineage>
</organism>
<keyword evidence="3" id="KW-1185">Reference proteome</keyword>
<keyword evidence="1" id="KW-1133">Transmembrane helix</keyword>
<protein>
    <submittedName>
        <fullName evidence="2">Uncharacterized protein</fullName>
    </submittedName>
</protein>
<evidence type="ECO:0000313" key="3">
    <source>
        <dbReference type="Proteomes" id="UP000252254"/>
    </source>
</evidence>
<feature type="transmembrane region" description="Helical" evidence="1">
    <location>
        <begin position="37"/>
        <end position="56"/>
    </location>
</feature>
<dbReference type="AlphaFoldDB" id="A0A366DVB4"/>
<keyword evidence="1" id="KW-0472">Membrane</keyword>
<dbReference type="Proteomes" id="UP000252254">
    <property type="component" value="Unassembled WGS sequence"/>
</dbReference>
<reference evidence="2 3" key="1">
    <citation type="submission" date="2018-06" db="EMBL/GenBank/DDBJ databases">
        <title>Genomic Encyclopedia of Type Strains, Phase IV (KMG-IV): sequencing the most valuable type-strain genomes for metagenomic binning, comparative biology and taxonomic classification.</title>
        <authorList>
            <person name="Goeker M."/>
        </authorList>
    </citation>
    <scope>NUCLEOTIDE SEQUENCE [LARGE SCALE GENOMIC DNA]</scope>
    <source>
        <strain evidence="2 3">DSM 15140</strain>
    </source>
</reference>
<sequence length="90" mass="10408">MTEQEKERYFYWIVGQLGLLILMISQLNNIAKITDNLGFFLALISIFCFSSFIRYVESQLFPDKTKGLQIMKRIFVGSVIVSAVIFFSLN</sequence>
<dbReference type="RefSeq" id="WP_079710311.1">
    <property type="nucleotide sequence ID" value="NZ_FVZO01000017.1"/>
</dbReference>
<evidence type="ECO:0000313" key="2">
    <source>
        <dbReference type="EMBL" id="RBO93184.1"/>
    </source>
</evidence>
<dbReference type="EMBL" id="QNRI01000013">
    <property type="protein sequence ID" value="RBO93184.1"/>
    <property type="molecule type" value="Genomic_DNA"/>
</dbReference>
<evidence type="ECO:0000256" key="1">
    <source>
        <dbReference type="SAM" id="Phobius"/>
    </source>
</evidence>
<feature type="transmembrane region" description="Helical" evidence="1">
    <location>
        <begin position="9"/>
        <end position="31"/>
    </location>
</feature>
<name>A0A366DVB4_9BACI</name>
<keyword evidence="1" id="KW-0812">Transmembrane</keyword>
<gene>
    <name evidence="2" type="ORF">DES48_11350</name>
</gene>